<name>A0AA42LSC5_9BURK</name>
<evidence type="ECO:0000313" key="2">
    <source>
        <dbReference type="Proteomes" id="UP001161094"/>
    </source>
</evidence>
<dbReference type="Proteomes" id="UP001161094">
    <property type="component" value="Unassembled WGS sequence"/>
</dbReference>
<dbReference type="AlphaFoldDB" id="A0AA42LSC5"/>
<dbReference type="RefSeq" id="WP_279996619.1">
    <property type="nucleotide sequence ID" value="NZ_JAOCDZ010000018.1"/>
</dbReference>
<sequence>MSKTGICAEAVMGPPEADLATAIRRVNDAFYPIAQEPLGETCKAAISLALSWLNAYEAQAEQGKEENVHGVICSTYQLEGYTDALEKAGLLSREALFRLRARVFAGHQAAIDAIAEKYQLQEVEVKTIFSPSWERITSGSKLH</sequence>
<protein>
    <submittedName>
        <fullName evidence="1">Uncharacterized protein</fullName>
    </submittedName>
</protein>
<evidence type="ECO:0000313" key="1">
    <source>
        <dbReference type="EMBL" id="MDH0738636.1"/>
    </source>
</evidence>
<proteinExistence type="predicted"/>
<accession>A0AA42LSC5</accession>
<gene>
    <name evidence="1" type="ORF">N5D93_22655</name>
</gene>
<comment type="caution">
    <text evidence="1">The sequence shown here is derived from an EMBL/GenBank/DDBJ whole genome shotgun (WGS) entry which is preliminary data.</text>
</comment>
<dbReference type="EMBL" id="JAOCDZ010000018">
    <property type="protein sequence ID" value="MDH0738636.1"/>
    <property type="molecule type" value="Genomic_DNA"/>
</dbReference>
<reference evidence="1" key="1">
    <citation type="submission" date="2022-09" db="EMBL/GenBank/DDBJ databases">
        <title>Intensive care unit water sources are persistently colonized with multi-drug resistant bacteria and are the site of extensive horizontal gene transfer of antibiotic resistance genes.</title>
        <authorList>
            <person name="Diorio-Toth L."/>
        </authorList>
    </citation>
    <scope>NUCLEOTIDE SEQUENCE</scope>
    <source>
        <strain evidence="1">GD03843</strain>
    </source>
</reference>
<organism evidence="1 2">
    <name type="scientific">Achromobacter spanius</name>
    <dbReference type="NCBI Taxonomy" id="217203"/>
    <lineage>
        <taxon>Bacteria</taxon>
        <taxon>Pseudomonadati</taxon>
        <taxon>Pseudomonadota</taxon>
        <taxon>Betaproteobacteria</taxon>
        <taxon>Burkholderiales</taxon>
        <taxon>Alcaligenaceae</taxon>
        <taxon>Achromobacter</taxon>
    </lineage>
</organism>